<reference evidence="1" key="1">
    <citation type="submission" date="2020-07" db="EMBL/GenBank/DDBJ databases">
        <title>Vallitalea pronyensis genome.</title>
        <authorList>
            <person name="Postec A."/>
        </authorList>
    </citation>
    <scope>NUCLEOTIDE SEQUENCE</scope>
    <source>
        <strain evidence="1">FatNI3</strain>
    </source>
</reference>
<gene>
    <name evidence="1" type="ORF">HZI73_05680</name>
</gene>
<dbReference type="RefSeq" id="WP_212697286.1">
    <property type="nucleotide sequence ID" value="NZ_CP058649.1"/>
</dbReference>
<name>A0A8J8MHV4_9FIRM</name>
<keyword evidence="2" id="KW-1185">Reference proteome</keyword>
<dbReference type="KEGG" id="vpy:HZI73_05680"/>
<protein>
    <submittedName>
        <fullName evidence="1">Uncharacterized protein</fullName>
    </submittedName>
</protein>
<organism evidence="1 2">
    <name type="scientific">Vallitalea pronyensis</name>
    <dbReference type="NCBI Taxonomy" id="1348613"/>
    <lineage>
        <taxon>Bacteria</taxon>
        <taxon>Bacillati</taxon>
        <taxon>Bacillota</taxon>
        <taxon>Clostridia</taxon>
        <taxon>Lachnospirales</taxon>
        <taxon>Vallitaleaceae</taxon>
        <taxon>Vallitalea</taxon>
    </lineage>
</organism>
<dbReference type="EMBL" id="CP058649">
    <property type="protein sequence ID" value="QUI21816.1"/>
    <property type="molecule type" value="Genomic_DNA"/>
</dbReference>
<dbReference type="AlphaFoldDB" id="A0A8J8MHV4"/>
<sequence length="329" mass="38424">MIKKLPFKFPPTIDCYGGLANECGILECYEQAKQYIIPDRMMIYTDNLDYTNGSYANMGSGLKNHFFNDVEVLHAKWREGFERDIIQYIDNKKYILLELDHYRVPGSSSYIKDHFYHGNAMIYGYNLEKEIFYVTDNFVDGKFVILEIGFSDIIDARKHHEHDKSIAILSRDFNEGISYEVDIDLIKTILKGYLNSKNPLLHLTHESKSIVSQRIYGLDVYAYLLRYFELLADYKVPLDVRGFHVVYNHMDLILLFLHYIKKRNVLRDVDTYQKHYTSLLGKISSIRTMMLTLGITKEPSLLERIKAIMHDLASQEERVIGMLLKSLGD</sequence>
<dbReference type="Proteomes" id="UP000683246">
    <property type="component" value="Chromosome"/>
</dbReference>
<evidence type="ECO:0000313" key="2">
    <source>
        <dbReference type="Proteomes" id="UP000683246"/>
    </source>
</evidence>
<evidence type="ECO:0000313" key="1">
    <source>
        <dbReference type="EMBL" id="QUI21816.1"/>
    </source>
</evidence>
<proteinExistence type="predicted"/>
<accession>A0A8J8MHV4</accession>